<dbReference type="Proteomes" id="UP001251528">
    <property type="component" value="Unassembled WGS sequence"/>
</dbReference>
<evidence type="ECO:0000256" key="3">
    <source>
        <dbReference type="ARBA" id="ARBA00022617"/>
    </source>
</evidence>
<sequence length="436" mass="49605">MNELNLANHSVGSIGANTTDILLSGTNLWENFYSNTVRVILRSFISIILIIYATSVYAALASPLKKVPGPWYAPLFDLHLRYLFAKGTIWKYVQEQHRRHGPVIRLGPKQVWVSDKKAMKDVLATTDLPKVSMYAEISRDRQSPGLFGEIMDESAFGRGFGLINSICNQTLLKTRQDREWAAIPDAIFKGQATRYKAISNLIDERRQSGIRQSDPPKQDILQHMLDEGNRPDTGVQMNSREIIDQMSELLLAGSETTSGTIACLFLELARNPNVKRKLLASLPVLDENDAILSSKTIREDPTYCYLEACIKENLRKHPIASEMGRRTMGKPHYIDDYIIPPFTVVSASYRDLHLNEKYWPDPDRFWPERWLDGEEREGAPEPDLEAYYPFSAGKHSCIGQNFAYAEMRTESANICTLFDVEEVANKSLDFRQFITM</sequence>
<evidence type="ECO:0000256" key="1">
    <source>
        <dbReference type="ARBA" id="ARBA00001971"/>
    </source>
</evidence>
<comment type="cofactor">
    <cofactor evidence="1 6">
        <name>heme</name>
        <dbReference type="ChEBI" id="CHEBI:30413"/>
    </cofactor>
</comment>
<dbReference type="InterPro" id="IPR036396">
    <property type="entry name" value="Cyt_P450_sf"/>
</dbReference>
<gene>
    <name evidence="9" type="ORF">QQS21_012531</name>
</gene>
<dbReference type="GO" id="GO:0020037">
    <property type="term" value="F:heme binding"/>
    <property type="evidence" value="ECO:0007669"/>
    <property type="project" value="InterPro"/>
</dbReference>
<dbReference type="EMBL" id="JASWJB010000553">
    <property type="protein sequence ID" value="KAK2589787.1"/>
    <property type="molecule type" value="Genomic_DNA"/>
</dbReference>
<keyword evidence="7" id="KW-0560">Oxidoreductase</keyword>
<reference evidence="9" key="1">
    <citation type="submission" date="2023-06" db="EMBL/GenBank/DDBJ databases">
        <title>Conoideocrella luteorostrata (Hypocreales: Clavicipitaceae), a potential biocontrol fungus for elongate hemlock scale in United States Christmas tree production areas.</title>
        <authorList>
            <person name="Barrett H."/>
            <person name="Lovett B."/>
            <person name="Macias A.M."/>
            <person name="Stajich J.E."/>
            <person name="Kasson M.T."/>
        </authorList>
    </citation>
    <scope>NUCLEOTIDE SEQUENCE</scope>
    <source>
        <strain evidence="9">ARSEF 14590</strain>
    </source>
</reference>
<keyword evidence="10" id="KW-1185">Reference proteome</keyword>
<dbReference type="InterPro" id="IPR050121">
    <property type="entry name" value="Cytochrome_P450_monoxygenase"/>
</dbReference>
<organism evidence="9 10">
    <name type="scientific">Conoideocrella luteorostrata</name>
    <dbReference type="NCBI Taxonomy" id="1105319"/>
    <lineage>
        <taxon>Eukaryota</taxon>
        <taxon>Fungi</taxon>
        <taxon>Dikarya</taxon>
        <taxon>Ascomycota</taxon>
        <taxon>Pezizomycotina</taxon>
        <taxon>Sordariomycetes</taxon>
        <taxon>Hypocreomycetidae</taxon>
        <taxon>Hypocreales</taxon>
        <taxon>Clavicipitaceae</taxon>
        <taxon>Conoideocrella</taxon>
    </lineage>
</organism>
<feature type="transmembrane region" description="Helical" evidence="8">
    <location>
        <begin position="39"/>
        <end position="60"/>
    </location>
</feature>
<dbReference type="AlphaFoldDB" id="A0AAJ0CC49"/>
<comment type="similarity">
    <text evidence="2 7">Belongs to the cytochrome P450 family.</text>
</comment>
<dbReference type="GO" id="GO:0004497">
    <property type="term" value="F:monooxygenase activity"/>
    <property type="evidence" value="ECO:0007669"/>
    <property type="project" value="UniProtKB-KW"/>
</dbReference>
<dbReference type="PRINTS" id="PR00463">
    <property type="entry name" value="EP450I"/>
</dbReference>
<keyword evidence="8" id="KW-0812">Transmembrane</keyword>
<keyword evidence="8" id="KW-0472">Membrane</keyword>
<keyword evidence="7" id="KW-0503">Monooxygenase</keyword>
<dbReference type="InterPro" id="IPR017972">
    <property type="entry name" value="Cyt_P450_CS"/>
</dbReference>
<dbReference type="GO" id="GO:0016705">
    <property type="term" value="F:oxidoreductase activity, acting on paired donors, with incorporation or reduction of molecular oxygen"/>
    <property type="evidence" value="ECO:0007669"/>
    <property type="project" value="InterPro"/>
</dbReference>
<dbReference type="InterPro" id="IPR001128">
    <property type="entry name" value="Cyt_P450"/>
</dbReference>
<dbReference type="Gene3D" id="1.10.630.10">
    <property type="entry name" value="Cytochrome P450"/>
    <property type="match status" value="2"/>
</dbReference>
<protein>
    <recommendedName>
        <fullName evidence="11">Cytochrome P450</fullName>
    </recommendedName>
</protein>
<dbReference type="GO" id="GO:0005506">
    <property type="term" value="F:iron ion binding"/>
    <property type="evidence" value="ECO:0007669"/>
    <property type="project" value="InterPro"/>
</dbReference>
<keyword evidence="4 6" id="KW-0479">Metal-binding</keyword>
<dbReference type="PRINTS" id="PR00385">
    <property type="entry name" value="P450"/>
</dbReference>
<evidence type="ECO:0000256" key="8">
    <source>
        <dbReference type="SAM" id="Phobius"/>
    </source>
</evidence>
<evidence type="ECO:0008006" key="11">
    <source>
        <dbReference type="Google" id="ProtNLM"/>
    </source>
</evidence>
<dbReference type="SUPFAM" id="SSF48264">
    <property type="entry name" value="Cytochrome P450"/>
    <property type="match status" value="1"/>
</dbReference>
<proteinExistence type="inferred from homology"/>
<accession>A0AAJ0CC49</accession>
<dbReference type="PANTHER" id="PTHR24305:SF232">
    <property type="entry name" value="P450, PUTATIVE (EUROFUNG)-RELATED"/>
    <property type="match status" value="1"/>
</dbReference>
<dbReference type="InterPro" id="IPR002401">
    <property type="entry name" value="Cyt_P450_E_grp-I"/>
</dbReference>
<keyword evidence="8" id="KW-1133">Transmembrane helix</keyword>
<evidence type="ECO:0000256" key="4">
    <source>
        <dbReference type="ARBA" id="ARBA00022723"/>
    </source>
</evidence>
<dbReference type="PROSITE" id="PS00086">
    <property type="entry name" value="CYTOCHROME_P450"/>
    <property type="match status" value="1"/>
</dbReference>
<keyword evidence="3 6" id="KW-0349">Heme</keyword>
<dbReference type="Pfam" id="PF00067">
    <property type="entry name" value="p450"/>
    <property type="match status" value="1"/>
</dbReference>
<keyword evidence="5 6" id="KW-0408">Iron</keyword>
<evidence type="ECO:0000256" key="5">
    <source>
        <dbReference type="ARBA" id="ARBA00023004"/>
    </source>
</evidence>
<feature type="binding site" description="axial binding residue" evidence="6">
    <location>
        <position position="397"/>
    </location>
    <ligand>
        <name>heme</name>
        <dbReference type="ChEBI" id="CHEBI:30413"/>
    </ligand>
    <ligandPart>
        <name>Fe</name>
        <dbReference type="ChEBI" id="CHEBI:18248"/>
    </ligandPart>
</feature>
<comment type="caution">
    <text evidence="9">The sequence shown here is derived from an EMBL/GenBank/DDBJ whole genome shotgun (WGS) entry which is preliminary data.</text>
</comment>
<name>A0AAJ0CC49_9HYPO</name>
<evidence type="ECO:0000256" key="7">
    <source>
        <dbReference type="RuleBase" id="RU000461"/>
    </source>
</evidence>
<evidence type="ECO:0000313" key="10">
    <source>
        <dbReference type="Proteomes" id="UP001251528"/>
    </source>
</evidence>
<evidence type="ECO:0000313" key="9">
    <source>
        <dbReference type="EMBL" id="KAK2589787.1"/>
    </source>
</evidence>
<evidence type="ECO:0000256" key="2">
    <source>
        <dbReference type="ARBA" id="ARBA00010617"/>
    </source>
</evidence>
<evidence type="ECO:0000256" key="6">
    <source>
        <dbReference type="PIRSR" id="PIRSR602401-1"/>
    </source>
</evidence>
<dbReference type="PANTHER" id="PTHR24305">
    <property type="entry name" value="CYTOCHROME P450"/>
    <property type="match status" value="1"/>
</dbReference>
<dbReference type="CDD" id="cd00302">
    <property type="entry name" value="cytochrome_P450"/>
    <property type="match status" value="1"/>
</dbReference>